<dbReference type="STRING" id="9823.ENSSSCP00000042833"/>
<reference evidence="4" key="1">
    <citation type="submission" date="2009-11" db="EMBL/GenBank/DDBJ databases">
        <authorList>
            <consortium name="Porcine genome sequencing project"/>
        </authorList>
    </citation>
    <scope>NUCLEOTIDE SEQUENCE [LARGE SCALE GENOMIC DNA]</scope>
    <source>
        <strain evidence="4">Duroc</strain>
    </source>
</reference>
<feature type="transmembrane region" description="Helical" evidence="2">
    <location>
        <begin position="60"/>
        <end position="86"/>
    </location>
</feature>
<dbReference type="Proteomes" id="UP000008227">
    <property type="component" value="Chromosome 13"/>
</dbReference>
<reference evidence="3" key="4">
    <citation type="submission" date="2025-09" db="UniProtKB">
        <authorList>
            <consortium name="Ensembl"/>
        </authorList>
    </citation>
    <scope>IDENTIFICATION</scope>
</reference>
<dbReference type="Bgee" id="ENSSSCG00000038362">
    <property type="expression patterns" value="Expressed in ovary and 41 other cell types or tissues"/>
</dbReference>
<proteinExistence type="evidence at protein level"/>
<keyword evidence="2" id="KW-1133">Transmembrane helix</keyword>
<protein>
    <submittedName>
        <fullName evidence="3">CKLF like MARVEL transmembrane domain containing 6</fullName>
    </submittedName>
</protein>
<accession>A0A287AG50</accession>
<evidence type="ECO:0000313" key="4">
    <source>
        <dbReference type="Proteomes" id="UP000008227"/>
    </source>
</evidence>
<reference evidence="3" key="2">
    <citation type="journal article" date="2020" name="Gigascience">
        <title>An improved pig reference genome sequence to enable pig genetics and genomics research.</title>
        <authorList>
            <person name="Warr A."/>
            <person name="Affara N."/>
            <person name="Aken B."/>
            <person name="Beiki H."/>
            <person name="Bickhart D.M."/>
            <person name="Billis K."/>
            <person name="Chow W."/>
            <person name="Eory L."/>
            <person name="Finlayson H.A."/>
            <person name="Flicek P."/>
            <person name="Giron C.G."/>
            <person name="Griffin D.K."/>
            <person name="Hall R."/>
            <person name="Hannum G."/>
            <person name="Hourlier T."/>
            <person name="Howe K."/>
            <person name="Hume D.A."/>
            <person name="Izuogu O."/>
            <person name="Kim K."/>
            <person name="Koren S."/>
            <person name="Liu H."/>
            <person name="Manchanda N."/>
            <person name="Martin F.J."/>
            <person name="Nonneman D.J."/>
            <person name="O'Connor R.E."/>
            <person name="Phillippy A.M."/>
            <person name="Rohrer G.A."/>
            <person name="Rosen B.D."/>
            <person name="Rund L.A."/>
            <person name="Sargent C.A."/>
            <person name="Schook L.B."/>
            <person name="Schroeder S.G."/>
            <person name="Schwartz A.S."/>
            <person name="Skinner B.M."/>
            <person name="Talbot R."/>
            <person name="Tseng E."/>
            <person name="Tuggle C.K."/>
            <person name="Watson M."/>
            <person name="Smith T.P.L."/>
            <person name="Archibald A.L."/>
        </authorList>
    </citation>
    <scope>NUCLEOTIDE SEQUENCE [LARGE SCALE GENOMIC DNA]</scope>
    <source>
        <strain evidence="3">Duroc</strain>
    </source>
</reference>
<dbReference type="GeneTree" id="ENSGT00940000157911"/>
<evidence type="ECO:0000313" key="5">
    <source>
        <dbReference type="VGNC" id="VGNC:86806"/>
    </source>
</evidence>
<keyword evidence="2" id="KW-0472">Membrane</keyword>
<evidence type="ECO:0000313" key="3">
    <source>
        <dbReference type="Ensembl" id="ENSSSCP00000042833.2"/>
    </source>
</evidence>
<keyword evidence="6" id="KW-1267">Proteomics identification</keyword>
<evidence type="ECO:0000256" key="2">
    <source>
        <dbReference type="SAM" id="Phobius"/>
    </source>
</evidence>
<evidence type="ECO:0007829" key="6">
    <source>
        <dbReference type="PeptideAtlas" id="A0A287AG50"/>
    </source>
</evidence>
<sequence length="144" mass="16108">MENGAVYSPTTEAHPAPSRGARRGLSSYFTLKRLKGPLRILKFMQLVSLRAGRERGGCGAALNLADFYITAGIGFVFLVASVIFAFTHDNTYAELFAIVRFGFLASLSFLFNFFLMAYEKFKQLRPRKPEDTTRTEPLTEPLNA</sequence>
<organism evidence="3 4">
    <name type="scientific">Sus scrofa</name>
    <name type="common">Pig</name>
    <dbReference type="NCBI Taxonomy" id="9823"/>
    <lineage>
        <taxon>Eukaryota</taxon>
        <taxon>Metazoa</taxon>
        <taxon>Chordata</taxon>
        <taxon>Craniata</taxon>
        <taxon>Vertebrata</taxon>
        <taxon>Euteleostomi</taxon>
        <taxon>Mammalia</taxon>
        <taxon>Eutheria</taxon>
        <taxon>Laurasiatheria</taxon>
        <taxon>Artiodactyla</taxon>
        <taxon>Suina</taxon>
        <taxon>Suidae</taxon>
        <taxon>Sus</taxon>
    </lineage>
</organism>
<reference evidence="3" key="3">
    <citation type="submission" date="2025-08" db="UniProtKB">
        <authorList>
            <consortium name="Ensembl"/>
        </authorList>
    </citation>
    <scope>IDENTIFICATION</scope>
</reference>
<feature type="region of interest" description="Disordered" evidence="1">
    <location>
        <begin position="1"/>
        <end position="21"/>
    </location>
</feature>
<name>A0A287AG50_PIG</name>
<dbReference type="VGNC" id="VGNC:86806">
    <property type="gene designation" value="CMTM6"/>
</dbReference>
<feature type="transmembrane region" description="Helical" evidence="2">
    <location>
        <begin position="98"/>
        <end position="118"/>
    </location>
</feature>
<dbReference type="GO" id="GO:0016020">
    <property type="term" value="C:membrane"/>
    <property type="evidence" value="ECO:0000318"/>
    <property type="project" value="GO_Central"/>
</dbReference>
<keyword evidence="4" id="KW-1185">Reference proteome</keyword>
<dbReference type="AlphaFoldDB" id="A0A287AG50"/>
<gene>
    <name evidence="5" type="primary">CMTM6</name>
</gene>
<dbReference type="InParanoid" id="A0A287AG50"/>
<keyword evidence="2" id="KW-0812">Transmembrane</keyword>
<evidence type="ECO:0000256" key="1">
    <source>
        <dbReference type="SAM" id="MobiDB-lite"/>
    </source>
</evidence>
<dbReference type="Ensembl" id="ENSSSCT00000043636.2">
    <property type="protein sequence ID" value="ENSSSCP00000042833.2"/>
    <property type="gene ID" value="ENSSSCG00000038362.2"/>
</dbReference>
<dbReference type="FunCoup" id="A0A287AG50">
    <property type="interactions" value="248"/>
</dbReference>